<feature type="signal peptide" evidence="2">
    <location>
        <begin position="1"/>
        <end position="19"/>
    </location>
</feature>
<evidence type="ECO:0000313" key="4">
    <source>
        <dbReference type="Proteomes" id="UP000324611"/>
    </source>
</evidence>
<proteinExistence type="predicted"/>
<dbReference type="RefSeq" id="WP_149839914.1">
    <property type="nucleotide sequence ID" value="NZ_VUOC01000004.1"/>
</dbReference>
<comment type="caution">
    <text evidence="3">The sequence shown here is derived from an EMBL/GenBank/DDBJ whole genome shotgun (WGS) entry which is preliminary data.</text>
</comment>
<dbReference type="Proteomes" id="UP000324611">
    <property type="component" value="Unassembled WGS sequence"/>
</dbReference>
<evidence type="ECO:0000256" key="2">
    <source>
        <dbReference type="SAM" id="SignalP"/>
    </source>
</evidence>
<evidence type="ECO:0000256" key="1">
    <source>
        <dbReference type="SAM" id="MobiDB-lite"/>
    </source>
</evidence>
<dbReference type="EMBL" id="VUOC01000004">
    <property type="protein sequence ID" value="KAA2238735.1"/>
    <property type="molecule type" value="Genomic_DNA"/>
</dbReference>
<name>A0A5B2VIJ1_9BACT</name>
<sequence length="215" mass="24559">MKKMFLMLTAVVMLLQVYAQDNQLTATVAQLDKAKTVKDYQALATKFASAANTQKTNWLPFYYAAYCNARIGFMLEDDGERVEPFANDAETYGKQAEALLKGSTDKHQQAELYAVLFMVYRSRVFINPMTYGREYGIRSQQYLDKAAQLDPQNPRVLYLQSWVKYYTPKMWGGDKEKAKTLATEALSKLQAQTATGEQPHWGKAESEEILAKYNR</sequence>
<feature type="chain" id="PRO_5022824556" description="Tetratricopeptide repeat protein" evidence="2">
    <location>
        <begin position="20"/>
        <end position="215"/>
    </location>
</feature>
<evidence type="ECO:0000313" key="3">
    <source>
        <dbReference type="EMBL" id="KAA2238735.1"/>
    </source>
</evidence>
<organism evidence="3 4">
    <name type="scientific">Chitinophaga agrisoli</name>
    <dbReference type="NCBI Taxonomy" id="2607653"/>
    <lineage>
        <taxon>Bacteria</taxon>
        <taxon>Pseudomonadati</taxon>
        <taxon>Bacteroidota</taxon>
        <taxon>Chitinophagia</taxon>
        <taxon>Chitinophagales</taxon>
        <taxon>Chitinophagaceae</taxon>
        <taxon>Chitinophaga</taxon>
    </lineage>
</organism>
<accession>A0A5B2VIJ1</accession>
<feature type="region of interest" description="Disordered" evidence="1">
    <location>
        <begin position="192"/>
        <end position="215"/>
    </location>
</feature>
<gene>
    <name evidence="3" type="ORF">F0L74_21195</name>
</gene>
<reference evidence="3 4" key="2">
    <citation type="submission" date="2019-09" db="EMBL/GenBank/DDBJ databases">
        <authorList>
            <person name="Jin C."/>
        </authorList>
    </citation>
    <scope>NUCLEOTIDE SEQUENCE [LARGE SCALE GENOMIC DNA]</scope>
    <source>
        <strain evidence="3 4">BN140078</strain>
    </source>
</reference>
<keyword evidence="2" id="KW-0732">Signal</keyword>
<keyword evidence="4" id="KW-1185">Reference proteome</keyword>
<evidence type="ECO:0008006" key="5">
    <source>
        <dbReference type="Google" id="ProtNLM"/>
    </source>
</evidence>
<feature type="compositionally biased region" description="Basic and acidic residues" evidence="1">
    <location>
        <begin position="200"/>
        <end position="215"/>
    </location>
</feature>
<protein>
    <recommendedName>
        <fullName evidence="5">Tetratricopeptide repeat protein</fullName>
    </recommendedName>
</protein>
<dbReference type="AlphaFoldDB" id="A0A5B2VIJ1"/>
<reference evidence="3 4" key="1">
    <citation type="submission" date="2019-09" db="EMBL/GenBank/DDBJ databases">
        <title>Chitinophaga ginsengihumi sp. nov., isolated from soil of ginseng rhizosphere.</title>
        <authorList>
            <person name="Lee J."/>
        </authorList>
    </citation>
    <scope>NUCLEOTIDE SEQUENCE [LARGE SCALE GENOMIC DNA]</scope>
    <source>
        <strain evidence="3 4">BN140078</strain>
    </source>
</reference>